<keyword evidence="5" id="KW-1185">Reference proteome</keyword>
<evidence type="ECO:0000256" key="2">
    <source>
        <dbReference type="HAMAP-Rule" id="MF_00055"/>
    </source>
</evidence>
<dbReference type="PROSITE" id="PS51112">
    <property type="entry name" value="AMMECR1"/>
    <property type="match status" value="1"/>
</dbReference>
<dbReference type="Pfam" id="PF01871">
    <property type="entry name" value="AMMECR1"/>
    <property type="match status" value="1"/>
</dbReference>
<dbReference type="HAMAP" id="MF_00055">
    <property type="entry name" value="MEMO1"/>
    <property type="match status" value="1"/>
</dbReference>
<sequence>MVSVRPAAVAGSFYPASPAVLAGQVQACLAEVPPVAVEPPRPKLLVVPHAGYVYSGPIAARAYARLRPWAAQIRRVVLLGPVHRVPVRGLAVPTVEAFDTPLGRVPVDQAALAQLADLPQVLRSDRAHAMEHSLEVQLPFLQTVLAPGWTLLPLAVGDATPGEVSAVIERLWGGDETLILLSSDLSHFLPYAEAQARDERTAMRIAELATDLNPHDACGARVLNGALLAARHHGLRAERLDLRNSGDTAGDRSRVVGYAALAFAPGSDPSTTDMETTTDTTDTMTTADDLGAALLGRARNAIRAELGLPTEIEPPHPALSQPGATFVTLHDARGALRGCIGSLRAWRTLEEDVRRNAEGAAFRDPRFRPLSRAEWQAGLQVEVSLLDAPQPLPRVGSEAEALALLKPGVDGLIFQWQGHRATFLPQVWEQLPEPAAFLAALKRKAGLAADFWADDIELSRYGVRSYE</sequence>
<dbReference type="Gene3D" id="3.40.830.10">
    <property type="entry name" value="LigB-like"/>
    <property type="match status" value="1"/>
</dbReference>
<dbReference type="NCBIfam" id="TIGR04335">
    <property type="entry name" value="AmmeMemoSam_A"/>
    <property type="match status" value="1"/>
</dbReference>
<dbReference type="EMBL" id="AP025730">
    <property type="protein sequence ID" value="BDI03146.1"/>
    <property type="molecule type" value="Genomic_DNA"/>
</dbReference>
<dbReference type="InterPro" id="IPR027485">
    <property type="entry name" value="AMMECR1_N"/>
</dbReference>
<comment type="similarity">
    <text evidence="1 2">Belongs to the MEMO1 family.</text>
</comment>
<name>A0ABM7YG80_9BURK</name>
<evidence type="ECO:0000256" key="1">
    <source>
        <dbReference type="ARBA" id="ARBA00006315"/>
    </source>
</evidence>
<dbReference type="SUPFAM" id="SSF143447">
    <property type="entry name" value="AMMECR1-like"/>
    <property type="match status" value="1"/>
</dbReference>
<proteinExistence type="inferred from homology"/>
<evidence type="ECO:0000259" key="3">
    <source>
        <dbReference type="PROSITE" id="PS51112"/>
    </source>
</evidence>
<dbReference type="RefSeq" id="WP_251971463.1">
    <property type="nucleotide sequence ID" value="NZ_AP025730.1"/>
</dbReference>
<dbReference type="Gene3D" id="3.30.700.20">
    <property type="entry name" value="Hypothetical protein ph0010, domain 1"/>
    <property type="match status" value="1"/>
</dbReference>
<dbReference type="InterPro" id="IPR027623">
    <property type="entry name" value="AmmeMemoSam_A"/>
</dbReference>
<evidence type="ECO:0000313" key="4">
    <source>
        <dbReference type="EMBL" id="BDI03146.1"/>
    </source>
</evidence>
<dbReference type="NCBIfam" id="TIGR04336">
    <property type="entry name" value="AmmeMemoSam_B"/>
    <property type="match status" value="1"/>
</dbReference>
<dbReference type="InterPro" id="IPR002733">
    <property type="entry name" value="AMMECR1_domain"/>
</dbReference>
<dbReference type="Proteomes" id="UP001057498">
    <property type="component" value="Chromosome"/>
</dbReference>
<gene>
    <name evidence="4" type="ORF">CATMQ487_01160</name>
</gene>
<dbReference type="InterPro" id="IPR002737">
    <property type="entry name" value="MEMO1_fam"/>
</dbReference>
<evidence type="ECO:0000313" key="5">
    <source>
        <dbReference type="Proteomes" id="UP001057498"/>
    </source>
</evidence>
<organism evidence="4 5">
    <name type="scientific">Sphaerotilus microaerophilus</name>
    <dbReference type="NCBI Taxonomy" id="2914710"/>
    <lineage>
        <taxon>Bacteria</taxon>
        <taxon>Pseudomonadati</taxon>
        <taxon>Pseudomonadota</taxon>
        <taxon>Betaproteobacteria</taxon>
        <taxon>Burkholderiales</taxon>
        <taxon>Sphaerotilaceae</taxon>
        <taxon>Sphaerotilus</taxon>
    </lineage>
</organism>
<reference evidence="4" key="1">
    <citation type="submission" date="2022-04" db="EMBL/GenBank/DDBJ databases">
        <title>Whole genome sequence of Sphaerotilus sp. FB-5.</title>
        <authorList>
            <person name="Takeda M."/>
            <person name="Narihara S."/>
            <person name="Akimoto M."/>
            <person name="Akimoto R."/>
            <person name="Nishiyashiki S."/>
            <person name="Murakami T."/>
        </authorList>
    </citation>
    <scope>NUCLEOTIDE SEQUENCE</scope>
    <source>
        <strain evidence="4">FB-5</strain>
    </source>
</reference>
<dbReference type="Gene3D" id="3.30.1490.150">
    <property type="entry name" value="Hypothetical protein ph0010, domain 2"/>
    <property type="match status" value="1"/>
</dbReference>
<dbReference type="InterPro" id="IPR036071">
    <property type="entry name" value="AMMECR1_dom_sf"/>
</dbReference>
<feature type="domain" description="AMMECR1" evidence="3">
    <location>
        <begin position="289"/>
        <end position="467"/>
    </location>
</feature>
<dbReference type="Pfam" id="PF01875">
    <property type="entry name" value="Memo"/>
    <property type="match status" value="1"/>
</dbReference>
<accession>A0ABM7YG80</accession>
<dbReference type="PANTHER" id="PTHR11060:SF0">
    <property type="entry name" value="PROTEIN MEMO1"/>
    <property type="match status" value="1"/>
</dbReference>
<dbReference type="PANTHER" id="PTHR11060">
    <property type="entry name" value="PROTEIN MEMO1"/>
    <property type="match status" value="1"/>
</dbReference>
<protein>
    <recommendedName>
        <fullName evidence="2">MEMO1 family protein CATMQ487_01160</fullName>
    </recommendedName>
</protein>
<dbReference type="CDD" id="cd07361">
    <property type="entry name" value="MEMO_like"/>
    <property type="match status" value="1"/>
</dbReference>